<keyword evidence="6" id="KW-0456">Lyase</keyword>
<dbReference type="InterPro" id="IPR023170">
    <property type="entry name" value="HhH_base_excis_C"/>
</dbReference>
<dbReference type="Proteomes" id="UP000298653">
    <property type="component" value="Chromosome"/>
</dbReference>
<comment type="similarity">
    <text evidence="1">Belongs to the type-1 OGG1 family.</text>
</comment>
<dbReference type="InterPro" id="IPR012904">
    <property type="entry name" value="OGG_N"/>
</dbReference>
<dbReference type="SUPFAM" id="SSF48150">
    <property type="entry name" value="DNA-glycosylase"/>
    <property type="match status" value="1"/>
</dbReference>
<dbReference type="RefSeq" id="WP_137327329.1">
    <property type="nucleotide sequence ID" value="NZ_CP040058.1"/>
</dbReference>
<keyword evidence="4" id="KW-0378">Hydrolase</keyword>
<dbReference type="InterPro" id="IPR003265">
    <property type="entry name" value="HhH-GPD_domain"/>
</dbReference>
<evidence type="ECO:0000313" key="11">
    <source>
        <dbReference type="EMBL" id="QCP33686.1"/>
    </source>
</evidence>
<dbReference type="GO" id="GO:0140078">
    <property type="term" value="F:class I DNA-(apurinic or apyrimidinic site) endonuclease activity"/>
    <property type="evidence" value="ECO:0007669"/>
    <property type="project" value="UniProtKB-EC"/>
</dbReference>
<proteinExistence type="inferred from homology"/>
<dbReference type="SUPFAM" id="SSF55945">
    <property type="entry name" value="TATA-box binding protein-like"/>
    <property type="match status" value="1"/>
</dbReference>
<dbReference type="CDD" id="cd00056">
    <property type="entry name" value="ENDO3c"/>
    <property type="match status" value="1"/>
</dbReference>
<dbReference type="Gene3D" id="3.30.310.260">
    <property type="match status" value="1"/>
</dbReference>
<keyword evidence="7" id="KW-0511">Multifunctional enzyme</keyword>
<dbReference type="Gene3D" id="1.10.340.30">
    <property type="entry name" value="Hypothetical protein, domain 2"/>
    <property type="match status" value="1"/>
</dbReference>
<feature type="domain" description="HhH-GPD" evidence="10">
    <location>
        <begin position="112"/>
        <end position="266"/>
    </location>
</feature>
<evidence type="ECO:0000256" key="2">
    <source>
        <dbReference type="ARBA" id="ARBA00012720"/>
    </source>
</evidence>
<protein>
    <recommendedName>
        <fullName evidence="2">DNA-(apurinic or apyrimidinic site) lyase</fullName>
        <ecNumber evidence="2">4.2.99.18</ecNumber>
    </recommendedName>
</protein>
<reference evidence="11 12" key="1">
    <citation type="submission" date="2019-05" db="EMBL/GenBank/DDBJ databases">
        <title>Complete genome sequencing of Anaerostipes rhamnosivorans.</title>
        <authorList>
            <person name="Bui T.P.N."/>
            <person name="de Vos W.M."/>
        </authorList>
    </citation>
    <scope>NUCLEOTIDE SEQUENCE [LARGE SCALE GENOMIC DNA]</scope>
    <source>
        <strain evidence="11 12">1y2</strain>
    </source>
</reference>
<dbReference type="SMART" id="SM00478">
    <property type="entry name" value="ENDO3c"/>
    <property type="match status" value="1"/>
</dbReference>
<sequence>MITKTIKCFDIAQICDSGQCFRMLKKDAQTYSVIAGDRHLEVAQKGDQCIFYCEEDEFESFWKGYFDLDTDYIKYRESIDQQDKYLKEASEFGSGIRILNQDLWEMIVSFLISQQNNIIRIRRCIDNICEKYGEERKDANGHIYYTFPTPKSMACLPEDALKECNLGYRSKYVVRTAKSVADGEIDLDEIRHMSYGQAKEELMKLYGVGEKVADCICLFSLHHFEAFPVDTHIRQALDGYYPEGFPMDRYKGCEGVMQQYIFYYELMGKKIG</sequence>
<dbReference type="InterPro" id="IPR011257">
    <property type="entry name" value="DNA_glycosylase"/>
</dbReference>
<dbReference type="EMBL" id="CP040058">
    <property type="protein sequence ID" value="QCP33686.1"/>
    <property type="molecule type" value="Genomic_DNA"/>
</dbReference>
<dbReference type="OrthoDB" id="9798522at2"/>
<dbReference type="InterPro" id="IPR052054">
    <property type="entry name" value="Oxidative_DNA_repair_enzyme"/>
</dbReference>
<dbReference type="Pfam" id="PF00730">
    <property type="entry name" value="HhH-GPD"/>
    <property type="match status" value="1"/>
</dbReference>
<evidence type="ECO:0000256" key="3">
    <source>
        <dbReference type="ARBA" id="ARBA00022763"/>
    </source>
</evidence>
<dbReference type="GO" id="GO:0006289">
    <property type="term" value="P:nucleotide-excision repair"/>
    <property type="evidence" value="ECO:0007669"/>
    <property type="project" value="InterPro"/>
</dbReference>
<evidence type="ECO:0000259" key="10">
    <source>
        <dbReference type="SMART" id="SM00478"/>
    </source>
</evidence>
<evidence type="ECO:0000256" key="4">
    <source>
        <dbReference type="ARBA" id="ARBA00022801"/>
    </source>
</evidence>
<dbReference type="GO" id="GO:0006284">
    <property type="term" value="P:base-excision repair"/>
    <property type="evidence" value="ECO:0007669"/>
    <property type="project" value="InterPro"/>
</dbReference>
<evidence type="ECO:0000256" key="7">
    <source>
        <dbReference type="ARBA" id="ARBA00023268"/>
    </source>
</evidence>
<dbReference type="Gene3D" id="1.10.1670.10">
    <property type="entry name" value="Helix-hairpin-Helix base-excision DNA repair enzymes (C-terminal)"/>
    <property type="match status" value="1"/>
</dbReference>
<comment type="catalytic activity">
    <reaction evidence="9">
        <text>2'-deoxyribonucleotide-(2'-deoxyribose 5'-phosphate)-2'-deoxyribonucleotide-DNA = a 3'-end 2'-deoxyribonucleotide-(2,3-dehydro-2,3-deoxyribose 5'-phosphate)-DNA + a 5'-end 5'-phospho-2'-deoxyribonucleoside-DNA + H(+)</text>
        <dbReference type="Rhea" id="RHEA:66592"/>
        <dbReference type="Rhea" id="RHEA-COMP:13180"/>
        <dbReference type="Rhea" id="RHEA-COMP:16897"/>
        <dbReference type="Rhea" id="RHEA-COMP:17067"/>
        <dbReference type="ChEBI" id="CHEBI:15378"/>
        <dbReference type="ChEBI" id="CHEBI:136412"/>
        <dbReference type="ChEBI" id="CHEBI:157695"/>
        <dbReference type="ChEBI" id="CHEBI:167181"/>
        <dbReference type="EC" id="4.2.99.18"/>
    </reaction>
</comment>
<evidence type="ECO:0000256" key="5">
    <source>
        <dbReference type="ARBA" id="ARBA00023204"/>
    </source>
</evidence>
<dbReference type="KEGG" id="arf:AR1Y2_0232"/>
<keyword evidence="3" id="KW-0227">DNA damage</keyword>
<dbReference type="PANTHER" id="PTHR10242:SF2">
    <property type="entry name" value="N-GLYCOSYLASE_DNA LYASE"/>
    <property type="match status" value="1"/>
</dbReference>
<accession>A0A4P8I8H9</accession>
<dbReference type="AlphaFoldDB" id="A0A4P8I8H9"/>
<evidence type="ECO:0000256" key="6">
    <source>
        <dbReference type="ARBA" id="ARBA00023239"/>
    </source>
</evidence>
<organism evidence="11 12">
    <name type="scientific">Anaerostipes rhamnosivorans</name>
    <dbReference type="NCBI Taxonomy" id="1229621"/>
    <lineage>
        <taxon>Bacteria</taxon>
        <taxon>Bacillati</taxon>
        <taxon>Bacillota</taxon>
        <taxon>Clostridia</taxon>
        <taxon>Lachnospirales</taxon>
        <taxon>Lachnospiraceae</taxon>
        <taxon>Anaerostipes</taxon>
    </lineage>
</organism>
<evidence type="ECO:0000256" key="9">
    <source>
        <dbReference type="ARBA" id="ARBA00044632"/>
    </source>
</evidence>
<keyword evidence="8" id="KW-0326">Glycosidase</keyword>
<evidence type="ECO:0000256" key="8">
    <source>
        <dbReference type="ARBA" id="ARBA00023295"/>
    </source>
</evidence>
<dbReference type="PANTHER" id="PTHR10242">
    <property type="entry name" value="8-OXOGUANINE DNA GLYCOSYLASE"/>
    <property type="match status" value="1"/>
</dbReference>
<keyword evidence="12" id="KW-1185">Reference proteome</keyword>
<dbReference type="Pfam" id="PF07934">
    <property type="entry name" value="OGG_N"/>
    <property type="match status" value="1"/>
</dbReference>
<dbReference type="EC" id="4.2.99.18" evidence="2"/>
<keyword evidence="5" id="KW-0234">DNA repair</keyword>
<evidence type="ECO:0000256" key="1">
    <source>
        <dbReference type="ARBA" id="ARBA00010679"/>
    </source>
</evidence>
<name>A0A4P8I8H9_9FIRM</name>
<dbReference type="GO" id="GO:0003684">
    <property type="term" value="F:damaged DNA binding"/>
    <property type="evidence" value="ECO:0007669"/>
    <property type="project" value="InterPro"/>
</dbReference>
<dbReference type="GO" id="GO:0008534">
    <property type="term" value="F:oxidized purine nucleobase lesion DNA N-glycosylase activity"/>
    <property type="evidence" value="ECO:0007669"/>
    <property type="project" value="InterPro"/>
</dbReference>
<evidence type="ECO:0000313" key="12">
    <source>
        <dbReference type="Proteomes" id="UP000298653"/>
    </source>
</evidence>
<gene>
    <name evidence="11" type="ORF">AR1Y2_0232</name>
</gene>